<dbReference type="PANTHER" id="PTHR47691:SF3">
    <property type="entry name" value="HTH-TYPE TRANSCRIPTIONAL REGULATOR RV0890C-RELATED"/>
    <property type="match status" value="1"/>
</dbReference>
<evidence type="ECO:0000259" key="2">
    <source>
        <dbReference type="PROSITE" id="PS50943"/>
    </source>
</evidence>
<dbReference type="Pfam" id="PF13176">
    <property type="entry name" value="TPR_7"/>
    <property type="match status" value="1"/>
</dbReference>
<keyword evidence="1" id="KW-0802">TPR repeat</keyword>
<gene>
    <name evidence="3" type="ORF">KSX_89670</name>
</gene>
<dbReference type="InterPro" id="IPR019734">
    <property type="entry name" value="TPR_rpt"/>
</dbReference>
<dbReference type="PRINTS" id="PR00364">
    <property type="entry name" value="DISEASERSIST"/>
</dbReference>
<dbReference type="Proteomes" id="UP000612362">
    <property type="component" value="Unassembled WGS sequence"/>
</dbReference>
<dbReference type="InterPro" id="IPR011990">
    <property type="entry name" value="TPR-like_helical_dom_sf"/>
</dbReference>
<dbReference type="Gene3D" id="3.40.50.300">
    <property type="entry name" value="P-loop containing nucleotide triphosphate hydrolases"/>
    <property type="match status" value="1"/>
</dbReference>
<feature type="repeat" description="TPR" evidence="1">
    <location>
        <begin position="555"/>
        <end position="588"/>
    </location>
</feature>
<dbReference type="Gene3D" id="1.10.260.40">
    <property type="entry name" value="lambda repressor-like DNA-binding domains"/>
    <property type="match status" value="1"/>
</dbReference>
<evidence type="ECO:0000256" key="1">
    <source>
        <dbReference type="PROSITE-ProRule" id="PRU00339"/>
    </source>
</evidence>
<evidence type="ECO:0000313" key="3">
    <source>
        <dbReference type="EMBL" id="GHO50804.1"/>
    </source>
</evidence>
<dbReference type="SUPFAM" id="SSF47413">
    <property type="entry name" value="lambda repressor-like DNA-binding domains"/>
    <property type="match status" value="1"/>
</dbReference>
<dbReference type="InterPro" id="IPR042197">
    <property type="entry name" value="Apaf_helical"/>
</dbReference>
<dbReference type="AlphaFoldDB" id="A0A8J3I762"/>
<evidence type="ECO:0000313" key="4">
    <source>
        <dbReference type="Proteomes" id="UP000612362"/>
    </source>
</evidence>
<dbReference type="Pfam" id="PF01381">
    <property type="entry name" value="HTH_3"/>
    <property type="match status" value="1"/>
</dbReference>
<dbReference type="SUPFAM" id="SSF52540">
    <property type="entry name" value="P-loop containing nucleoside triphosphate hydrolases"/>
    <property type="match status" value="1"/>
</dbReference>
<organism evidence="3 4">
    <name type="scientific">Ktedonospora formicarum</name>
    <dbReference type="NCBI Taxonomy" id="2778364"/>
    <lineage>
        <taxon>Bacteria</taxon>
        <taxon>Bacillati</taxon>
        <taxon>Chloroflexota</taxon>
        <taxon>Ktedonobacteria</taxon>
        <taxon>Ktedonobacterales</taxon>
        <taxon>Ktedonobacteraceae</taxon>
        <taxon>Ktedonospora</taxon>
    </lineage>
</organism>
<dbReference type="InterPro" id="IPR010982">
    <property type="entry name" value="Lambda_DNA-bd_dom_sf"/>
</dbReference>
<dbReference type="InterPro" id="IPR002182">
    <property type="entry name" value="NB-ARC"/>
</dbReference>
<dbReference type="Pfam" id="PF17874">
    <property type="entry name" value="TPR_MalT"/>
    <property type="match status" value="1"/>
</dbReference>
<dbReference type="Pfam" id="PF00931">
    <property type="entry name" value="NB-ARC"/>
    <property type="match status" value="1"/>
</dbReference>
<dbReference type="PANTHER" id="PTHR47691">
    <property type="entry name" value="REGULATOR-RELATED"/>
    <property type="match status" value="1"/>
</dbReference>
<dbReference type="GO" id="GO:0043531">
    <property type="term" value="F:ADP binding"/>
    <property type="evidence" value="ECO:0007669"/>
    <property type="project" value="InterPro"/>
</dbReference>
<accession>A0A8J3I762</accession>
<dbReference type="SMART" id="SM00028">
    <property type="entry name" value="TPR"/>
    <property type="match status" value="7"/>
</dbReference>
<name>A0A8J3I762_9CHLR</name>
<dbReference type="GO" id="GO:0003677">
    <property type="term" value="F:DNA binding"/>
    <property type="evidence" value="ECO:0007669"/>
    <property type="project" value="InterPro"/>
</dbReference>
<dbReference type="InterPro" id="IPR027417">
    <property type="entry name" value="P-loop_NTPase"/>
</dbReference>
<protein>
    <recommendedName>
        <fullName evidence="2">HTH cro/C1-type domain-containing protein</fullName>
    </recommendedName>
</protein>
<reference evidence="3" key="1">
    <citation type="submission" date="2020-10" db="EMBL/GenBank/DDBJ databases">
        <title>Taxonomic study of unclassified bacteria belonging to the class Ktedonobacteria.</title>
        <authorList>
            <person name="Yabe S."/>
            <person name="Wang C.M."/>
            <person name="Zheng Y."/>
            <person name="Sakai Y."/>
            <person name="Cavaletti L."/>
            <person name="Monciardini P."/>
            <person name="Donadio S."/>
        </authorList>
    </citation>
    <scope>NUCLEOTIDE SEQUENCE</scope>
    <source>
        <strain evidence="3">SOSP1-1</strain>
    </source>
</reference>
<feature type="repeat" description="TPR" evidence="1">
    <location>
        <begin position="515"/>
        <end position="548"/>
    </location>
</feature>
<dbReference type="Gene3D" id="1.25.40.10">
    <property type="entry name" value="Tetratricopeptide repeat domain"/>
    <property type="match status" value="3"/>
</dbReference>
<proteinExistence type="predicted"/>
<dbReference type="InterPro" id="IPR041617">
    <property type="entry name" value="TPR_MalT"/>
</dbReference>
<keyword evidence="4" id="KW-1185">Reference proteome</keyword>
<dbReference type="PROSITE" id="PS50943">
    <property type="entry name" value="HTH_CROC1"/>
    <property type="match status" value="1"/>
</dbReference>
<dbReference type="Pfam" id="PF13424">
    <property type="entry name" value="TPR_12"/>
    <property type="match status" value="1"/>
</dbReference>
<dbReference type="CDD" id="cd00093">
    <property type="entry name" value="HTH_XRE"/>
    <property type="match status" value="1"/>
</dbReference>
<dbReference type="RefSeq" id="WP_220199758.1">
    <property type="nucleotide sequence ID" value="NZ_BNJF01000009.1"/>
</dbReference>
<dbReference type="InterPro" id="IPR001387">
    <property type="entry name" value="Cro/C1-type_HTH"/>
</dbReference>
<comment type="caution">
    <text evidence="3">The sequence shown here is derived from an EMBL/GenBank/DDBJ whole genome shotgun (WGS) entry which is preliminary data.</text>
</comment>
<dbReference type="PROSITE" id="PS50005">
    <property type="entry name" value="TPR"/>
    <property type="match status" value="2"/>
</dbReference>
<dbReference type="Gene3D" id="1.10.8.430">
    <property type="entry name" value="Helical domain of apoptotic protease-activating factors"/>
    <property type="match status" value="1"/>
</dbReference>
<feature type="domain" description="HTH cro/C1-type" evidence="2">
    <location>
        <begin position="13"/>
        <end position="67"/>
    </location>
</feature>
<dbReference type="EMBL" id="BNJF01000009">
    <property type="protein sequence ID" value="GHO50804.1"/>
    <property type="molecule type" value="Genomic_DNA"/>
</dbReference>
<sequence length="845" mass="93674">MSAEKAPRQRRKLTLAREEQHLTQQQVADQLGVTKLTVGRWERGEATPHPYVRRKLCALFSLSEHDLLLAEDEVPATNTHAAFLFDPTIPSLPHFIGREEAFLHIKRCLCRGKNVALTAALNGIPGVGKTALSVALAHDREVQASFRDGILWAGLGPHANIPALLYHWGTLLGLSPSEMDAANEQGAWVRTIRNAIGLRSLLLVIDDAWSLADATALKIGGPNCAYLLTTRFPEVANFLAFENAITLEEFSEEESLALLRFLAPVMVEQEKQRIQQLIRAVGGLPLALTLIGNYLRHRSSGRQLRRISSALEQLENVETRLHLSELRGPVEVHTSLSSNTVSLSQIIAVSDQQLSEASRGALYALSLFPAKPNSFSEEAALAVAGCDVEHIDALIDAGLLTPVFGDRLQMHQTIHDYASYQREKRPDTAAPARRLVAYVVKKVVLPHPDQSKCQQEQALIGVALDLAMTLLLHTEFLQILLASFTYFFTIGAYRAMERYLHHALQLLPQDQETLITLFFDLGCVLRPQGRYDEAQTAFVQALALARQEEDKRSMSQCLSELGWIYVKMGQYQQAEEALDEALTLARQCGDPHTVGRILKTLGAVADYEGRYEQAAQYLEDALQLARELGDQHLASSLYINIGVNLGSIGEGEKAEKALMEGLLLARKTNARETQCVLLVNLGELYCQRETPQALQLAEAYLQEGLTIATDIGVREWQGVLLLTLGSVRRKQGIYVQADEWLQQSLSLGKEVKSYRIVCNALCELGDIALAQGRVHDASALFQNALDESRTDQEMMALTHFGYARSCRALGDLESARQHAEQSLRLFAHMGHGWTGKVQQWLAQLA</sequence>
<dbReference type="SUPFAM" id="SSF48452">
    <property type="entry name" value="TPR-like"/>
    <property type="match status" value="2"/>
</dbReference>
<dbReference type="SMART" id="SM00530">
    <property type="entry name" value="HTH_XRE"/>
    <property type="match status" value="1"/>
</dbReference>